<feature type="coiled-coil region" evidence="8">
    <location>
        <begin position="345"/>
        <end position="551"/>
    </location>
</feature>
<protein>
    <recommendedName>
        <fullName evidence="10">Myosin tail domain-containing protein</fullName>
    </recommendedName>
</protein>
<dbReference type="InterPro" id="IPR002928">
    <property type="entry name" value="Myosin_tail"/>
</dbReference>
<evidence type="ECO:0000313" key="12">
    <source>
        <dbReference type="Proteomes" id="UP001266305"/>
    </source>
</evidence>
<evidence type="ECO:0000313" key="11">
    <source>
        <dbReference type="EMBL" id="KAK2121486.1"/>
    </source>
</evidence>
<sequence length="751" mass="84929">MGNCLSRSAGLSCACCEPCGQSVAVAEPAVLHPGMAEVQHMQPITAKRRKEDANCLAGRARSWAAKKRRKKICRNENEAPVQEPEECTTERLQEETSPHIELLQNDLQKLGLSTKLKQVEDEKNSFREQLEKSKEAKQNLEKQITTLHAQVADMKKTTEDSVGCLETAEEVNRKLWKDLEGLSQRHEEKVAAYDKPEKSKTRLQQELDDLLVDLDHQRQTVCNLEKQQKFDQLLAEEKTISAKYAEEHDWAGAEDEAREKTKVLSLARALEEAMEQDAELERLNKQLCTAIEDRMSSKDKVGKSVSAGPGSQPLGGARAASSQSVNMCTPGKVHAGSGAAGGGELEELEDELQNTEDATLRLEVNLQAMKAQFNRDLQGWAEQSEEKQQQLVRQVREMEAELEDEWKQRSMAVAARKKLEMDLEAHIDSANKNQDEAIKKLQKLEAQTKDCMRELEDTRASHEEDLAQAKENERKLKSMEAQMIQLQEELAATERAKHQAQQEQDKLADEIANSSGKGALAARIVQLEEELEEEQDNTELINDRLKKAKLQIDQINTDLNLERSHAQKNENAWQQLEQNKELKVKLQEMEGTVKSKYKASITALEAKITQLEEQLDETKERQAACKQVRRTEKKLKDMLLQVEDERRNAEQYKDQDDKASTCLKQLKRQLEEAEEEARRANASCWKLQRELEDATETADAMNREVSSLKNKLRGGDLPFVVPRLMAQTGATDYSDEEVDGKADGAEAKPAE</sequence>
<name>A0ABQ9WIL4_SAGOE</name>
<keyword evidence="4 8" id="KW-0175">Coiled coil</keyword>
<dbReference type="EMBL" id="JASSZA010000001">
    <property type="protein sequence ID" value="KAK2121486.1"/>
    <property type="molecule type" value="Genomic_DNA"/>
</dbReference>
<evidence type="ECO:0000256" key="8">
    <source>
        <dbReference type="SAM" id="Coils"/>
    </source>
</evidence>
<evidence type="ECO:0000256" key="3">
    <source>
        <dbReference type="ARBA" id="ARBA00022490"/>
    </source>
</evidence>
<comment type="caution">
    <text evidence="11">The sequence shown here is derived from an EMBL/GenBank/DDBJ whole genome shotgun (WGS) entry which is preliminary data.</text>
</comment>
<dbReference type="Gene3D" id="6.10.250.2420">
    <property type="match status" value="1"/>
</dbReference>
<evidence type="ECO:0000256" key="5">
    <source>
        <dbReference type="ARBA" id="ARBA00023123"/>
    </source>
</evidence>
<keyword evidence="7" id="KW-0514">Muscle protein</keyword>
<dbReference type="PANTHER" id="PTHR46349:SF7">
    <property type="entry name" value="MYOSIN TAIL DOMAIN-CONTAINING PROTEIN"/>
    <property type="match status" value="1"/>
</dbReference>
<feature type="region of interest" description="Disordered" evidence="9">
    <location>
        <begin position="727"/>
        <end position="751"/>
    </location>
</feature>
<proteinExistence type="predicted"/>
<dbReference type="SUPFAM" id="SSF90257">
    <property type="entry name" value="Myosin rod fragments"/>
    <property type="match status" value="1"/>
</dbReference>
<dbReference type="Proteomes" id="UP001266305">
    <property type="component" value="Unassembled WGS sequence"/>
</dbReference>
<evidence type="ECO:0000256" key="6">
    <source>
        <dbReference type="ARBA" id="ARBA00023175"/>
    </source>
</evidence>
<feature type="coiled-coil region" evidence="8">
    <location>
        <begin position="109"/>
        <end position="157"/>
    </location>
</feature>
<keyword evidence="2" id="KW-0787">Thick filament</keyword>
<organism evidence="11 12">
    <name type="scientific">Saguinus oedipus</name>
    <name type="common">Cotton-top tamarin</name>
    <name type="synonym">Oedipomidas oedipus</name>
    <dbReference type="NCBI Taxonomy" id="9490"/>
    <lineage>
        <taxon>Eukaryota</taxon>
        <taxon>Metazoa</taxon>
        <taxon>Chordata</taxon>
        <taxon>Craniata</taxon>
        <taxon>Vertebrata</taxon>
        <taxon>Euteleostomi</taxon>
        <taxon>Mammalia</taxon>
        <taxon>Eutheria</taxon>
        <taxon>Euarchontoglires</taxon>
        <taxon>Primates</taxon>
        <taxon>Haplorrhini</taxon>
        <taxon>Platyrrhini</taxon>
        <taxon>Cebidae</taxon>
        <taxon>Callitrichinae</taxon>
        <taxon>Saguinus</taxon>
    </lineage>
</organism>
<evidence type="ECO:0000259" key="10">
    <source>
        <dbReference type="Pfam" id="PF01576"/>
    </source>
</evidence>
<reference evidence="11 12" key="1">
    <citation type="submission" date="2023-05" db="EMBL/GenBank/DDBJ databases">
        <title>B98-5 Cell Line De Novo Hybrid Assembly: An Optical Mapping Approach.</title>
        <authorList>
            <person name="Kananen K."/>
            <person name="Auerbach J.A."/>
            <person name="Kautto E."/>
            <person name="Blachly J.S."/>
        </authorList>
    </citation>
    <scope>NUCLEOTIDE SEQUENCE [LARGE SCALE GENOMIC DNA]</scope>
    <source>
        <strain evidence="11">B95-8</strain>
        <tissue evidence="11">Cell line</tissue>
    </source>
</reference>
<keyword evidence="5" id="KW-0518">Myosin</keyword>
<keyword evidence="12" id="KW-1185">Reference proteome</keyword>
<accession>A0ABQ9WIL4</accession>
<dbReference type="Pfam" id="PF01576">
    <property type="entry name" value="Myosin_tail_1"/>
    <property type="match status" value="1"/>
</dbReference>
<keyword evidence="3" id="KW-0963">Cytoplasm</keyword>
<gene>
    <name evidence="11" type="ORF">P7K49_002872</name>
</gene>
<evidence type="ECO:0000256" key="4">
    <source>
        <dbReference type="ARBA" id="ARBA00023054"/>
    </source>
</evidence>
<evidence type="ECO:0000256" key="9">
    <source>
        <dbReference type="SAM" id="MobiDB-lite"/>
    </source>
</evidence>
<dbReference type="PANTHER" id="PTHR46349">
    <property type="entry name" value="CINGULIN-LIKE PROTEIN 1-RELATED"/>
    <property type="match status" value="1"/>
</dbReference>
<feature type="coiled-coil region" evidence="8">
    <location>
        <begin position="594"/>
        <end position="711"/>
    </location>
</feature>
<feature type="compositionally biased region" description="Basic and acidic residues" evidence="9">
    <location>
        <begin position="739"/>
        <end position="751"/>
    </location>
</feature>
<keyword evidence="6" id="KW-0505">Motor protein</keyword>
<comment type="subcellular location">
    <subcellularLocation>
        <location evidence="1">Cytoplasm</location>
        <location evidence="1">Myofibril</location>
    </subcellularLocation>
</comment>
<evidence type="ECO:0000256" key="7">
    <source>
        <dbReference type="ARBA" id="ARBA00023179"/>
    </source>
</evidence>
<evidence type="ECO:0000256" key="1">
    <source>
        <dbReference type="ARBA" id="ARBA00004657"/>
    </source>
</evidence>
<feature type="region of interest" description="Disordered" evidence="9">
    <location>
        <begin position="298"/>
        <end position="321"/>
    </location>
</feature>
<feature type="domain" description="Myosin tail" evidence="10">
    <location>
        <begin position="101"/>
        <end position="712"/>
    </location>
</feature>
<evidence type="ECO:0000256" key="2">
    <source>
        <dbReference type="ARBA" id="ARBA00022433"/>
    </source>
</evidence>